<evidence type="ECO:0000313" key="1">
    <source>
        <dbReference type="EMBL" id="TCD67236.1"/>
    </source>
</evidence>
<dbReference type="AlphaFoldDB" id="A0A4R0RID5"/>
<dbReference type="Proteomes" id="UP000292702">
    <property type="component" value="Unassembled WGS sequence"/>
</dbReference>
<proteinExistence type="predicted"/>
<sequence length="245" mass="27290">MTTVALDEVTAPVVNFGASVIQRMRELDEVVDTYGVAYFQDIASRIPEVYLSPLFERAFESIGLNPRIFLRALFIVAHNGTTLPGNDPVEELIPKVYLTCRSILQMQRYGWYFGLSNNLHKLSAFLNVPGLWRPRLENHDTGGATGSTVQVLSAMSDEATRAARQIFHDRTFRIIRNAQCDTIGASTNKPKAVMLEALKTLLVPLLTKIAVGHHTTYSTPFRLGGDMLECQKDIADLLRAITLPE</sequence>
<gene>
    <name evidence="1" type="ORF">EIP91_000365</name>
</gene>
<dbReference type="EMBL" id="RWJN01000105">
    <property type="protein sequence ID" value="TCD67236.1"/>
    <property type="molecule type" value="Genomic_DNA"/>
</dbReference>
<protein>
    <submittedName>
        <fullName evidence="1">Uncharacterized protein</fullName>
    </submittedName>
</protein>
<evidence type="ECO:0000313" key="2">
    <source>
        <dbReference type="Proteomes" id="UP000292702"/>
    </source>
</evidence>
<accession>A0A4R0RID5</accession>
<reference evidence="1 2" key="1">
    <citation type="submission" date="2018-11" db="EMBL/GenBank/DDBJ databases">
        <title>Genome assembly of Steccherinum ochraceum LE-BIN_3174, the white-rot fungus of the Steccherinaceae family (The Residual Polyporoid clade, Polyporales, Basidiomycota).</title>
        <authorList>
            <person name="Fedorova T.V."/>
            <person name="Glazunova O.A."/>
            <person name="Landesman E.O."/>
            <person name="Moiseenko K.V."/>
            <person name="Psurtseva N.V."/>
            <person name="Savinova O.S."/>
            <person name="Shakhova N.V."/>
            <person name="Tyazhelova T.V."/>
            <person name="Vasina D.V."/>
        </authorList>
    </citation>
    <scope>NUCLEOTIDE SEQUENCE [LARGE SCALE GENOMIC DNA]</scope>
    <source>
        <strain evidence="1 2">LE-BIN_3174</strain>
    </source>
</reference>
<organism evidence="1 2">
    <name type="scientific">Steccherinum ochraceum</name>
    <dbReference type="NCBI Taxonomy" id="92696"/>
    <lineage>
        <taxon>Eukaryota</taxon>
        <taxon>Fungi</taxon>
        <taxon>Dikarya</taxon>
        <taxon>Basidiomycota</taxon>
        <taxon>Agaricomycotina</taxon>
        <taxon>Agaricomycetes</taxon>
        <taxon>Polyporales</taxon>
        <taxon>Steccherinaceae</taxon>
        <taxon>Steccherinum</taxon>
    </lineage>
</organism>
<comment type="caution">
    <text evidence="1">The sequence shown here is derived from an EMBL/GenBank/DDBJ whole genome shotgun (WGS) entry which is preliminary data.</text>
</comment>
<name>A0A4R0RID5_9APHY</name>
<keyword evidence="2" id="KW-1185">Reference proteome</keyword>